<dbReference type="InterPro" id="IPR029071">
    <property type="entry name" value="Ubiquitin-like_domsf"/>
</dbReference>
<dbReference type="InterPro" id="IPR000626">
    <property type="entry name" value="Ubiquitin-like_dom"/>
</dbReference>
<evidence type="ECO:0000313" key="2">
    <source>
        <dbReference type="EMBL" id="TWW63017.1"/>
    </source>
</evidence>
<dbReference type="CDD" id="cd17039">
    <property type="entry name" value="Ubl_ubiquitin_like"/>
    <property type="match status" value="1"/>
</dbReference>
<organism evidence="2 3">
    <name type="scientific">Takifugu flavidus</name>
    <name type="common">sansaifugu</name>
    <dbReference type="NCBI Taxonomy" id="433684"/>
    <lineage>
        <taxon>Eukaryota</taxon>
        <taxon>Metazoa</taxon>
        <taxon>Chordata</taxon>
        <taxon>Craniata</taxon>
        <taxon>Vertebrata</taxon>
        <taxon>Euteleostomi</taxon>
        <taxon>Actinopterygii</taxon>
        <taxon>Neopterygii</taxon>
        <taxon>Teleostei</taxon>
        <taxon>Neoteleostei</taxon>
        <taxon>Acanthomorphata</taxon>
        <taxon>Eupercaria</taxon>
        <taxon>Tetraodontiformes</taxon>
        <taxon>Tetradontoidea</taxon>
        <taxon>Tetraodontidae</taxon>
        <taxon>Takifugu</taxon>
    </lineage>
</organism>
<sequence>MAVTIFIESLNGNIYEITFSDDENPFETATVADLKDRLYRISGIPVEQMRITYGGARLADDRLLSEYGIQHESTVDLILKIREGGVEESIGNIWRCRQAHLWAISIRPPI</sequence>
<dbReference type="AlphaFoldDB" id="A0A5C6NBI5"/>
<dbReference type="SMART" id="SM00213">
    <property type="entry name" value="UBQ"/>
    <property type="match status" value="1"/>
</dbReference>
<dbReference type="Pfam" id="PF00240">
    <property type="entry name" value="ubiquitin"/>
    <property type="match status" value="1"/>
</dbReference>
<dbReference type="Proteomes" id="UP000324091">
    <property type="component" value="Chromosome 3"/>
</dbReference>
<proteinExistence type="predicted"/>
<evidence type="ECO:0000313" key="3">
    <source>
        <dbReference type="Proteomes" id="UP000324091"/>
    </source>
</evidence>
<dbReference type="PROSITE" id="PS50053">
    <property type="entry name" value="UBIQUITIN_2"/>
    <property type="match status" value="1"/>
</dbReference>
<comment type="caution">
    <text evidence="2">The sequence shown here is derived from an EMBL/GenBank/DDBJ whole genome shotgun (WGS) entry which is preliminary data.</text>
</comment>
<accession>A0A5C6NBI5</accession>
<keyword evidence="3" id="KW-1185">Reference proteome</keyword>
<dbReference type="InterPro" id="IPR050158">
    <property type="entry name" value="Ubiquitin_ubiquitin-like"/>
</dbReference>
<protein>
    <recommendedName>
        <fullName evidence="1">Ubiquitin-like domain-containing protein</fullName>
    </recommendedName>
</protein>
<dbReference type="PANTHER" id="PTHR10666">
    <property type="entry name" value="UBIQUITIN"/>
    <property type="match status" value="1"/>
</dbReference>
<dbReference type="EMBL" id="RHFK02000016">
    <property type="protein sequence ID" value="TWW63017.1"/>
    <property type="molecule type" value="Genomic_DNA"/>
</dbReference>
<name>A0A5C6NBI5_9TELE</name>
<dbReference type="Gene3D" id="3.10.20.90">
    <property type="entry name" value="Phosphatidylinositol 3-kinase Catalytic Subunit, Chain A, domain 1"/>
    <property type="match status" value="1"/>
</dbReference>
<evidence type="ECO:0000259" key="1">
    <source>
        <dbReference type="PROSITE" id="PS50053"/>
    </source>
</evidence>
<gene>
    <name evidence="2" type="ORF">D4764_03G0000250</name>
</gene>
<dbReference type="SUPFAM" id="SSF54236">
    <property type="entry name" value="Ubiquitin-like"/>
    <property type="match status" value="1"/>
</dbReference>
<feature type="domain" description="Ubiquitin-like" evidence="1">
    <location>
        <begin position="3"/>
        <end position="84"/>
    </location>
</feature>
<reference evidence="2 3" key="1">
    <citation type="submission" date="2019-04" db="EMBL/GenBank/DDBJ databases">
        <title>Chromosome genome assembly for Takifugu flavidus.</title>
        <authorList>
            <person name="Xiao S."/>
        </authorList>
    </citation>
    <scope>NUCLEOTIDE SEQUENCE [LARGE SCALE GENOMIC DNA]</scope>
    <source>
        <strain evidence="2">HTHZ2018</strain>
        <tissue evidence="2">Muscle</tissue>
    </source>
</reference>